<dbReference type="Proteomes" id="UP000235371">
    <property type="component" value="Unassembled WGS sequence"/>
</dbReference>
<organism evidence="1 2">
    <name type="scientific">Hyaloscypha bicolor E</name>
    <dbReference type="NCBI Taxonomy" id="1095630"/>
    <lineage>
        <taxon>Eukaryota</taxon>
        <taxon>Fungi</taxon>
        <taxon>Dikarya</taxon>
        <taxon>Ascomycota</taxon>
        <taxon>Pezizomycotina</taxon>
        <taxon>Leotiomycetes</taxon>
        <taxon>Helotiales</taxon>
        <taxon>Hyaloscyphaceae</taxon>
        <taxon>Hyaloscypha</taxon>
        <taxon>Hyaloscypha bicolor</taxon>
    </lineage>
</organism>
<evidence type="ECO:0000313" key="2">
    <source>
        <dbReference type="Proteomes" id="UP000235371"/>
    </source>
</evidence>
<dbReference type="OrthoDB" id="3554345at2759"/>
<reference evidence="1 2" key="1">
    <citation type="submission" date="2016-04" db="EMBL/GenBank/DDBJ databases">
        <title>A degradative enzymes factory behind the ericoid mycorrhizal symbiosis.</title>
        <authorList>
            <consortium name="DOE Joint Genome Institute"/>
            <person name="Martino E."/>
            <person name="Morin E."/>
            <person name="Grelet G."/>
            <person name="Kuo A."/>
            <person name="Kohler A."/>
            <person name="Daghino S."/>
            <person name="Barry K."/>
            <person name="Choi C."/>
            <person name="Cichocki N."/>
            <person name="Clum A."/>
            <person name="Copeland A."/>
            <person name="Hainaut M."/>
            <person name="Haridas S."/>
            <person name="Labutti K."/>
            <person name="Lindquist E."/>
            <person name="Lipzen A."/>
            <person name="Khouja H.-R."/>
            <person name="Murat C."/>
            <person name="Ohm R."/>
            <person name="Olson A."/>
            <person name="Spatafora J."/>
            <person name="Veneault-Fourrey C."/>
            <person name="Henrissat B."/>
            <person name="Grigoriev I."/>
            <person name="Martin F."/>
            <person name="Perotto S."/>
        </authorList>
    </citation>
    <scope>NUCLEOTIDE SEQUENCE [LARGE SCALE GENOMIC DNA]</scope>
    <source>
        <strain evidence="1 2">E</strain>
    </source>
</reference>
<proteinExistence type="predicted"/>
<dbReference type="AlphaFoldDB" id="A0A2J6SU20"/>
<dbReference type="EMBL" id="KZ613866">
    <property type="protein sequence ID" value="PMD54275.1"/>
    <property type="molecule type" value="Genomic_DNA"/>
</dbReference>
<keyword evidence="2" id="KW-1185">Reference proteome</keyword>
<evidence type="ECO:0000313" key="1">
    <source>
        <dbReference type="EMBL" id="PMD54275.1"/>
    </source>
</evidence>
<dbReference type="GeneID" id="36578611"/>
<name>A0A2J6SU20_9HELO</name>
<dbReference type="RefSeq" id="XP_024731179.1">
    <property type="nucleotide sequence ID" value="XM_024870529.1"/>
</dbReference>
<sequence>MALHPRDSLYFDLNRAVQARGAPSLQAQLNPDAPGVPSPIHDVTPELWQMVADAFAIELIVVFDAVMLNRRRLTLARGDHNARQIFLLLEEDGAYRPLEPTVRDPPDWRYTEHMPKRIDPSVLEYRRSAEYRSPLYQIGPNNHLLIPTAPIDDRSTGLPHVPHPRGGLDVLRHVVDEPDPASSVRGTQILRYLNTGEWM</sequence>
<protein>
    <submittedName>
        <fullName evidence="1">Uncharacterized protein</fullName>
    </submittedName>
</protein>
<gene>
    <name evidence="1" type="ORF">K444DRAFT_140026</name>
</gene>
<dbReference type="InParanoid" id="A0A2J6SU20"/>
<accession>A0A2J6SU20</accession>